<dbReference type="InterPro" id="IPR050624">
    <property type="entry name" value="HTH-type_Tx_Regulator"/>
</dbReference>
<dbReference type="OrthoDB" id="2329709at2"/>
<dbReference type="GO" id="GO:0003677">
    <property type="term" value="F:DNA binding"/>
    <property type="evidence" value="ECO:0007669"/>
    <property type="project" value="UniProtKB-UniRule"/>
</dbReference>
<dbReference type="PANTHER" id="PTHR43479:SF7">
    <property type="entry name" value="TETR-FAMILY TRANSCRIPTIONAL REGULATOR"/>
    <property type="match status" value="1"/>
</dbReference>
<evidence type="ECO:0000256" key="2">
    <source>
        <dbReference type="PROSITE-ProRule" id="PRU00335"/>
    </source>
</evidence>
<organism evidence="4 5">
    <name type="scientific">Levilactobacillus spicheri</name>
    <dbReference type="NCBI Taxonomy" id="216463"/>
    <lineage>
        <taxon>Bacteria</taxon>
        <taxon>Bacillati</taxon>
        <taxon>Bacillota</taxon>
        <taxon>Bacilli</taxon>
        <taxon>Lactobacillales</taxon>
        <taxon>Lactobacillaceae</taxon>
        <taxon>Levilactobacillus</taxon>
    </lineage>
</organism>
<accession>A0A0F3RRC7</accession>
<name>A0A0F3RRC7_9LACO</name>
<dbReference type="InterPro" id="IPR001647">
    <property type="entry name" value="HTH_TetR"/>
</dbReference>
<dbReference type="STRING" id="216463.VC81_08930"/>
<comment type="caution">
    <text evidence="4">The sequence shown here is derived from an EMBL/GenBank/DDBJ whole genome shotgun (WGS) entry which is preliminary data.</text>
</comment>
<feature type="DNA-binding region" description="H-T-H motif" evidence="2">
    <location>
        <begin position="24"/>
        <end position="43"/>
    </location>
</feature>
<feature type="domain" description="HTH tetR-type" evidence="3">
    <location>
        <begin position="1"/>
        <end position="61"/>
    </location>
</feature>
<dbReference type="InterPro" id="IPR009057">
    <property type="entry name" value="Homeodomain-like_sf"/>
</dbReference>
<dbReference type="PATRIC" id="fig|216463.3.peg.906"/>
<dbReference type="SUPFAM" id="SSF46689">
    <property type="entry name" value="Homeodomain-like"/>
    <property type="match status" value="1"/>
</dbReference>
<dbReference type="PROSITE" id="PS50977">
    <property type="entry name" value="HTH_TETR_2"/>
    <property type="match status" value="1"/>
</dbReference>
<protein>
    <recommendedName>
        <fullName evidence="3">HTH tetR-type domain-containing protein</fullName>
    </recommendedName>
</protein>
<sequence length="185" mass="21318">METKEKIVTSFFTLLDGEPFAAINVRQLMAQAQLSRTLFYQYFDSKQDLALYALEELVAQIARHVTPTRVSSQDIRVYKQQTLRTLNEILTQKNRFELLMQVQGSGFNLLNEFQKQLKEQVFSQLIPQYPAVDRTQIDYYAALFASSLLTTLQWSFEHADFSVAKLVDFIADGIFHGLFSVITSE</sequence>
<evidence type="ECO:0000259" key="3">
    <source>
        <dbReference type="PROSITE" id="PS50977"/>
    </source>
</evidence>
<evidence type="ECO:0000313" key="5">
    <source>
        <dbReference type="Proteomes" id="UP000033491"/>
    </source>
</evidence>
<dbReference type="Pfam" id="PF00440">
    <property type="entry name" value="TetR_N"/>
    <property type="match status" value="1"/>
</dbReference>
<evidence type="ECO:0000256" key="1">
    <source>
        <dbReference type="ARBA" id="ARBA00023125"/>
    </source>
</evidence>
<reference evidence="4 5" key="1">
    <citation type="submission" date="2015-03" db="EMBL/GenBank/DDBJ databases">
        <authorList>
            <person name="Zheng J."/>
            <person name="Ganezle M."/>
        </authorList>
    </citation>
    <scope>NUCLEOTIDE SEQUENCE [LARGE SCALE GENOMIC DNA]</scope>
    <source>
        <strain evidence="4 5">LP38</strain>
    </source>
</reference>
<dbReference type="PANTHER" id="PTHR43479">
    <property type="entry name" value="ACREF/ENVCD OPERON REPRESSOR-RELATED"/>
    <property type="match status" value="1"/>
</dbReference>
<evidence type="ECO:0000313" key="4">
    <source>
        <dbReference type="EMBL" id="KJW12588.1"/>
    </source>
</evidence>
<dbReference type="Gene3D" id="1.10.357.10">
    <property type="entry name" value="Tetracycline Repressor, domain 2"/>
    <property type="match status" value="1"/>
</dbReference>
<dbReference type="EMBL" id="JZCR01000019">
    <property type="protein sequence ID" value="KJW12588.1"/>
    <property type="molecule type" value="Genomic_DNA"/>
</dbReference>
<gene>
    <name evidence="4" type="ORF">VC81_08930</name>
</gene>
<proteinExistence type="predicted"/>
<dbReference type="Proteomes" id="UP000033491">
    <property type="component" value="Unassembled WGS sequence"/>
</dbReference>
<keyword evidence="1 2" id="KW-0238">DNA-binding</keyword>
<dbReference type="AlphaFoldDB" id="A0A0F3RRC7"/>